<dbReference type="SUPFAM" id="SSF53474">
    <property type="entry name" value="alpha/beta-Hydrolases"/>
    <property type="match status" value="1"/>
</dbReference>
<dbReference type="Proteomes" id="UP000005413">
    <property type="component" value="Unassembled WGS sequence"/>
</dbReference>
<proteinExistence type="predicted"/>
<dbReference type="AlphaFoldDB" id="G5JFS5"/>
<reference evidence="3 4" key="1">
    <citation type="journal article" date="2012" name="BMC Genomics">
        <title>Comparative genomic analysis of the genus Staphylococcus including Staphylococcus aureus and its newly described sister species Staphylococcus simiae.</title>
        <authorList>
            <person name="Suzuki H."/>
            <person name="Lefebure T."/>
            <person name="Pavinski Bitar P."/>
            <person name="Stanhope M.J."/>
        </authorList>
    </citation>
    <scope>NUCLEOTIDE SEQUENCE [LARGE SCALE GENOMIC DNA]</scope>
    <source>
        <strain evidence="3 4">CCM 7213</strain>
    </source>
</reference>
<dbReference type="InterPro" id="IPR050300">
    <property type="entry name" value="GDXG_lipolytic_enzyme"/>
</dbReference>
<evidence type="ECO:0000256" key="1">
    <source>
        <dbReference type="ARBA" id="ARBA00022801"/>
    </source>
</evidence>
<protein>
    <recommendedName>
        <fullName evidence="2">Alpha/beta hydrolase fold-3 domain-containing protein</fullName>
    </recommendedName>
</protein>
<dbReference type="InterPro" id="IPR013094">
    <property type="entry name" value="AB_hydrolase_3"/>
</dbReference>
<dbReference type="PATRIC" id="fig|911238.3.peg.270"/>
<dbReference type="OrthoDB" id="9815425at2"/>
<keyword evidence="1" id="KW-0378">Hydrolase</keyword>
<accession>G5JFS5</accession>
<dbReference type="EMBL" id="AEUN01000025">
    <property type="protein sequence ID" value="EHJ08943.1"/>
    <property type="molecule type" value="Genomic_DNA"/>
</dbReference>
<dbReference type="InterPro" id="IPR029058">
    <property type="entry name" value="AB_hydrolase_fold"/>
</dbReference>
<dbReference type="PANTHER" id="PTHR48081">
    <property type="entry name" value="AB HYDROLASE SUPERFAMILY PROTEIN C4A8.06C"/>
    <property type="match status" value="1"/>
</dbReference>
<dbReference type="Gene3D" id="3.40.50.1820">
    <property type="entry name" value="alpha/beta hydrolase"/>
    <property type="match status" value="1"/>
</dbReference>
<dbReference type="RefSeq" id="WP_002461877.1">
    <property type="nucleotide sequence ID" value="NZ_AEUN01000025.1"/>
</dbReference>
<dbReference type="PANTHER" id="PTHR48081:SF8">
    <property type="entry name" value="ALPHA_BETA HYDROLASE FOLD-3 DOMAIN-CONTAINING PROTEIN-RELATED"/>
    <property type="match status" value="1"/>
</dbReference>
<organism evidence="3 4">
    <name type="scientific">Staphylococcus simiae CCM 7213 = CCUG 51256</name>
    <dbReference type="NCBI Taxonomy" id="911238"/>
    <lineage>
        <taxon>Bacteria</taxon>
        <taxon>Bacillati</taxon>
        <taxon>Bacillota</taxon>
        <taxon>Bacilli</taxon>
        <taxon>Bacillales</taxon>
        <taxon>Staphylococcaceae</taxon>
        <taxon>Staphylococcus</taxon>
    </lineage>
</organism>
<evidence type="ECO:0000313" key="3">
    <source>
        <dbReference type="EMBL" id="EHJ08943.1"/>
    </source>
</evidence>
<evidence type="ECO:0000259" key="2">
    <source>
        <dbReference type="Pfam" id="PF07859"/>
    </source>
</evidence>
<dbReference type="GO" id="GO:0016787">
    <property type="term" value="F:hydrolase activity"/>
    <property type="evidence" value="ECO:0007669"/>
    <property type="project" value="UniProtKB-KW"/>
</dbReference>
<evidence type="ECO:0000313" key="4">
    <source>
        <dbReference type="Proteomes" id="UP000005413"/>
    </source>
</evidence>
<feature type="domain" description="Alpha/beta hydrolase fold-3" evidence="2">
    <location>
        <begin position="102"/>
        <end position="301"/>
    </location>
</feature>
<comment type="caution">
    <text evidence="3">The sequence shown here is derived from an EMBL/GenBank/DDBJ whole genome shotgun (WGS) entry which is preliminary data.</text>
</comment>
<dbReference type="Pfam" id="PF07859">
    <property type="entry name" value="Abhydrolase_3"/>
    <property type="match status" value="1"/>
</dbReference>
<name>G5JFS5_9STAP</name>
<gene>
    <name evidence="3" type="ORF">SS7213T_01446</name>
</gene>
<sequence length="323" mass="36674">MKKKVTTFSLAFLVAAYAHIKVREKRSVKSFVLEQMIRLGGMKKTFVSQQKAQQALADMAPLTKGDYKGTDYHFTSAVAKEEMYGSTVYTLNDQHHKQQQTVLYIHGGAWFQDPLVDHFAFVDDMAQILGTKVIMPIYPKIPHRDYRATNELITNLYQQALKEIDNPEQLIVMGDSAGGQIALSFAQLLKQQQLPQPGHIILISPVLDATMRHPEIPKYLKKDPMLGVEGTQYLVQQWAGDMPLEDYRISPINGDVDGLGRMTLTAGTKEILFPDAVNLSQLLSAKGIDHDFIPGHYQFHIYPVFNIPERRRFIYQLKTILNK</sequence>
<keyword evidence="4" id="KW-1185">Reference proteome</keyword>